<protein>
    <submittedName>
        <fullName evidence="5">Uncharacterized protein</fullName>
    </submittedName>
</protein>
<feature type="non-terminal residue" evidence="5">
    <location>
        <position position="746"/>
    </location>
</feature>
<keyword evidence="1" id="KW-0677">Repeat</keyword>
<dbReference type="PROSITE" id="PS51996">
    <property type="entry name" value="TR_MART"/>
    <property type="match status" value="1"/>
</dbReference>
<evidence type="ECO:0000256" key="2">
    <source>
        <dbReference type="ARBA" id="ARBA00022803"/>
    </source>
</evidence>
<proteinExistence type="predicted"/>
<dbReference type="Gene3D" id="1.25.40.10">
    <property type="entry name" value="Tetratricopeptide repeat domain"/>
    <property type="match status" value="2"/>
</dbReference>
<accession>A0A815Z0J2</accession>
<dbReference type="Gene3D" id="3.90.176.10">
    <property type="entry name" value="Toxin ADP-ribosyltransferase, Chain A, domain 1"/>
    <property type="match status" value="1"/>
</dbReference>
<feature type="repeat" description="TPR" evidence="3">
    <location>
        <begin position="539"/>
        <end position="572"/>
    </location>
</feature>
<dbReference type="InterPro" id="IPR019734">
    <property type="entry name" value="TPR_rpt"/>
</dbReference>
<dbReference type="EMBL" id="CAJNOL010003926">
    <property type="protein sequence ID" value="CAF1577253.1"/>
    <property type="molecule type" value="Genomic_DNA"/>
</dbReference>
<dbReference type="SUPFAM" id="SSF56399">
    <property type="entry name" value="ADP-ribosylation"/>
    <property type="match status" value="1"/>
</dbReference>
<dbReference type="PANTHER" id="PTHR45641">
    <property type="entry name" value="TETRATRICOPEPTIDE REPEAT PROTEIN (AFU_ORTHOLOGUE AFUA_6G03870)"/>
    <property type="match status" value="1"/>
</dbReference>
<feature type="repeat" description="TPR" evidence="3">
    <location>
        <begin position="577"/>
        <end position="610"/>
    </location>
</feature>
<gene>
    <name evidence="5" type="ORF">JXQ802_LOCUS45826</name>
    <name evidence="4" type="ORF">PYM288_LOCUS30142</name>
</gene>
<keyword evidence="2 3" id="KW-0802">TPR repeat</keyword>
<dbReference type="AlphaFoldDB" id="A0A815Z0J2"/>
<dbReference type="EMBL" id="CAJNOH010002678">
    <property type="protein sequence ID" value="CAF1305541.1"/>
    <property type="molecule type" value="Genomic_DNA"/>
</dbReference>
<dbReference type="SUPFAM" id="SSF48452">
    <property type="entry name" value="TPR-like"/>
    <property type="match status" value="1"/>
</dbReference>
<evidence type="ECO:0000313" key="5">
    <source>
        <dbReference type="EMBL" id="CAF1577253.1"/>
    </source>
</evidence>
<dbReference type="PANTHER" id="PTHR45641:SF1">
    <property type="entry name" value="AAA+ ATPASE DOMAIN-CONTAINING PROTEIN"/>
    <property type="match status" value="1"/>
</dbReference>
<comment type="caution">
    <text evidence="5">The sequence shown here is derived from an EMBL/GenBank/DDBJ whole genome shotgun (WGS) entry which is preliminary data.</text>
</comment>
<dbReference type="Proteomes" id="UP000663870">
    <property type="component" value="Unassembled WGS sequence"/>
</dbReference>
<feature type="non-terminal residue" evidence="5">
    <location>
        <position position="1"/>
    </location>
</feature>
<dbReference type="PROSITE" id="PS50005">
    <property type="entry name" value="TPR"/>
    <property type="match status" value="3"/>
</dbReference>
<keyword evidence="6" id="KW-1185">Reference proteome</keyword>
<evidence type="ECO:0000256" key="3">
    <source>
        <dbReference type="PROSITE-ProRule" id="PRU00339"/>
    </source>
</evidence>
<evidence type="ECO:0000313" key="4">
    <source>
        <dbReference type="EMBL" id="CAF1305541.1"/>
    </source>
</evidence>
<organism evidence="5 6">
    <name type="scientific">Rotaria sordida</name>
    <dbReference type="NCBI Taxonomy" id="392033"/>
    <lineage>
        <taxon>Eukaryota</taxon>
        <taxon>Metazoa</taxon>
        <taxon>Spiralia</taxon>
        <taxon>Gnathifera</taxon>
        <taxon>Rotifera</taxon>
        <taxon>Eurotatoria</taxon>
        <taxon>Bdelloidea</taxon>
        <taxon>Philodinida</taxon>
        <taxon>Philodinidae</taxon>
        <taxon>Rotaria</taxon>
    </lineage>
</organism>
<evidence type="ECO:0000256" key="1">
    <source>
        <dbReference type="ARBA" id="ARBA00022737"/>
    </source>
</evidence>
<feature type="repeat" description="TPR" evidence="3">
    <location>
        <begin position="619"/>
        <end position="652"/>
    </location>
</feature>
<dbReference type="SMART" id="SM00028">
    <property type="entry name" value="TPR"/>
    <property type="match status" value="4"/>
</dbReference>
<sequence length="746" mass="86634">MSNTLPSWTSVELDPKEITLVNEFLTQFGFTEQLETESNSIVATTGLWRSCGSFSGITRCIDLPSSCSSLIADENESVPTDVITQQEEVRSILGNIQLKTFNDEIEVDGEIRDMPLMDKVLLIVNDIGANYVLSRVHHRCQIAVVFVYNVITDNEQEWNDYQKVRRISIEQILPRIQSFYARWLRYRTGYFSVDIFNQNLNTILDRSSIDTNGSYVFSQVLLDILLGIKSDPIKDRNEFTEECAKEYIDRKEEFKALQSFNNDYKAKDALNWYTKPIFLHFQLNKALRMQNIHLLFLYRFFIRDIRAQLIENQCQSSIKVYRGQRMFKHELKQLKKYIHHKISINSLLSTSLNPQMALFYLCEPQTNVITNSNNVSTVSTEQNDTTISVSNKIWPVDEDDPDTVLTGEVSVLFEIDADPHHGIKEKRPFADISPFSEFEEEEQEILFMLGTVFRIEEIKEEKNDLWIIKLSLCDDEAEHDIESLLNYLKDDYENSSKDGIAGTITLCSFLLDMGKLDMTERLISRTLKELSSNDILNKAICYYQLGNVALHRNQYDIAQNLLKKVLKLLPKDHRLIANTYISIGNVQRYEKHFSRAMKSYNTALTIWKENIKEDQLLVATCYASIGSWYRIKRDFQNALEYYQKALAIREKYISIPHFTIGNLHVKLAQIYLDRNQAKLAFPHYVKALEICSKCLPHDHPLLSKAYYIAAITHQNFDTGRKTIDFFDKACVTDYRNSSLPQKWNPL</sequence>
<name>A0A815Z0J2_9BILA</name>
<dbReference type="Proteomes" id="UP000663854">
    <property type="component" value="Unassembled WGS sequence"/>
</dbReference>
<dbReference type="InterPro" id="IPR011990">
    <property type="entry name" value="TPR-like_helical_dom_sf"/>
</dbReference>
<reference evidence="5" key="1">
    <citation type="submission" date="2021-02" db="EMBL/GenBank/DDBJ databases">
        <authorList>
            <person name="Nowell W R."/>
        </authorList>
    </citation>
    <scope>NUCLEOTIDE SEQUENCE</scope>
</reference>
<dbReference type="Pfam" id="PF13424">
    <property type="entry name" value="TPR_12"/>
    <property type="match status" value="1"/>
</dbReference>
<evidence type="ECO:0000313" key="6">
    <source>
        <dbReference type="Proteomes" id="UP000663870"/>
    </source>
</evidence>